<protein>
    <submittedName>
        <fullName evidence="1">Kinetochore-associated Ndc80 complex subunit nuf2</fullName>
    </submittedName>
</protein>
<gene>
    <name evidence="1" type="primary">NUF2_1</name>
    <name evidence="1" type="ORF">EV182_003036</name>
</gene>
<proteinExistence type="predicted"/>
<evidence type="ECO:0000313" key="1">
    <source>
        <dbReference type="EMBL" id="KAJ1678945.1"/>
    </source>
</evidence>
<accession>A0ACC1HSE1</accession>
<name>A0ACC1HSE1_9FUNG</name>
<comment type="caution">
    <text evidence="1">The sequence shown here is derived from an EMBL/GenBank/DDBJ whole genome shotgun (WGS) entry which is preliminary data.</text>
</comment>
<keyword evidence="2" id="KW-1185">Reference proteome</keyword>
<dbReference type="Proteomes" id="UP001145114">
    <property type="component" value="Unassembled WGS sequence"/>
</dbReference>
<feature type="non-terminal residue" evidence="1">
    <location>
        <position position="1"/>
    </location>
</feature>
<evidence type="ECO:0000313" key="2">
    <source>
        <dbReference type="Proteomes" id="UP001145114"/>
    </source>
</evidence>
<organism evidence="1 2">
    <name type="scientific">Spiromyces aspiralis</name>
    <dbReference type="NCBI Taxonomy" id="68401"/>
    <lineage>
        <taxon>Eukaryota</taxon>
        <taxon>Fungi</taxon>
        <taxon>Fungi incertae sedis</taxon>
        <taxon>Zoopagomycota</taxon>
        <taxon>Kickxellomycotina</taxon>
        <taxon>Kickxellomycetes</taxon>
        <taxon>Kickxellales</taxon>
        <taxon>Kickxellaceae</taxon>
        <taxon>Spiromyces</taxon>
    </lineage>
</organism>
<sequence>LQREAERPDVERTKEENEELRTELKNMISTQTALMEQLNELKGEKETLEEQVTEVNEICDGLKLEITRLRARVVHSPEKIRNAIVELNAQITQTRQQLQDNEVKSRRLASRIELLDGLHQDVIACNRQMEECKEVVEEQEEAMQKLMQGREVVGQIESQINGLNVVKEQLEYKDSNTDLKISRLEGNQEKKREANGERLKKLQQERAQVLDQLEKIRQRVQEKKRYLDELNQKISTEKAKIQEEINQVQGQYDILRRQTFVYQDEINRLLMTFLEKLTEE</sequence>
<reference evidence="1" key="1">
    <citation type="submission" date="2022-06" db="EMBL/GenBank/DDBJ databases">
        <title>Phylogenomic reconstructions and comparative analyses of Kickxellomycotina fungi.</title>
        <authorList>
            <person name="Reynolds N.K."/>
            <person name="Stajich J.E."/>
            <person name="Barry K."/>
            <person name="Grigoriev I.V."/>
            <person name="Crous P."/>
            <person name="Smith M.E."/>
        </authorList>
    </citation>
    <scope>NUCLEOTIDE SEQUENCE</scope>
    <source>
        <strain evidence="1">RSA 2271</strain>
    </source>
</reference>
<dbReference type="EMBL" id="JAMZIH010000722">
    <property type="protein sequence ID" value="KAJ1678945.1"/>
    <property type="molecule type" value="Genomic_DNA"/>
</dbReference>